<gene>
    <name evidence="3" type="ORF">PUMCH_004772</name>
</gene>
<keyword evidence="4" id="KW-1185">Reference proteome</keyword>
<dbReference type="GeneID" id="88175832"/>
<sequence>MTITKFKFGKKKKPAEPVNEYVIDDVAYLRRPSFLSQPPVRTPPDSLGEDAGENTHLGEVENEFEPKPNFPIEAVPWKRHKLFTTPFPRYRHLALSVSLEKNEIFVMGGLKDGSVFGDTWKIVPQISPLGVSIDGFVAQHVEVTNNNNPPARVGHSSILCGNAYIIYGGDTVDTDYQGFPDDNFYMFNINNCKYTVPLHILNKPKGRYGHLIGVVLMNTSSSRLYLFGGQLENDVYNDMYYFELNSFKLPKARWEIVEPLNNSKPPPLTNHTMCVHKHKVYIFGGIYNNEKVSNDLWCFDTLVNKWLQIQTSGDLPKPVNEHSACIVSDILYVYGGNDFSGTIYDTLYALDLKSFSWSKLSKELEKDGPGARCGHTMSFIPKLNKLIVMGGDKNDYVNPSRNDYETYEESNGQDAGTMIYELDLTTANHYMNTLRPQKRAASAGGAAGLVSRRAASPLPSEDAYTRHRRSLSNNLDDYKTPNGSLDHLARSLDPKVDSKAQKFEDNGYDDKFVEVPSSAVSAQVNLDDQSNAEEPFSHGKYREDRLSPLQDDLDDTPDFRRAANNDTPILTRDFAHLSDAAYEETEPVPIVSHKSKAMYSNGEIKDRVSSDSSEKMNELQSLINDLKNKVEHLEAEKSEENERSQLEIADLKMQISNSRTEAANLEAVHDKELSEREKQIKDQEALLLELKTALGPEALNTSTASDTLPVKGITELTRFKLLSLDLQNQLTHVTYENLNLKEKQARFEPFMNNQIEELSSLQKIIKAQEERIGFLTTQIKLELVLLEQIATLKHEKEDLQMQFDNYKVLNAPLDVSDEEDDEDELGEGSPRKDFSGQLSTKLSDLVSLWQVSSLRNSANTREISDNEVVSQLQKQVEELSAMVDSQQKLSASEVEELQGELATTAASLKVFETNYRDAMQAAKRTGDALDLTRDELQLKKTTIEKLLKEIDELKLYTKSGPKSADNDSAGAEDFNNQDVHNGVAAHFNMKMKEMEAEIFVMKNENENLASQVSTLKKELYMAKNQS</sequence>
<dbReference type="PANTHER" id="PTHR23244:SF471">
    <property type="entry name" value="GUANINE NUCLEOTIDE-BINDING PROTEIN SUBUNIT BETA 1-RELATED"/>
    <property type="match status" value="1"/>
</dbReference>
<feature type="region of interest" description="Disordered" evidence="2">
    <location>
        <begin position="443"/>
        <end position="497"/>
    </location>
</feature>
<reference evidence="3 4" key="1">
    <citation type="submission" date="2023-10" db="EMBL/GenBank/DDBJ databases">
        <title>Draft Genome Sequence of Candida saopaulonensis from a very Premature Infant with Sepsis.</title>
        <authorList>
            <person name="Ning Y."/>
            <person name="Dai R."/>
            <person name="Xiao M."/>
            <person name="Xu Y."/>
            <person name="Yan Q."/>
            <person name="Zhang L."/>
        </authorList>
    </citation>
    <scope>NUCLEOTIDE SEQUENCE [LARGE SCALE GENOMIC DNA]</scope>
    <source>
        <strain evidence="3 4">19XY460</strain>
    </source>
</reference>
<feature type="region of interest" description="Disordered" evidence="2">
    <location>
        <begin position="34"/>
        <end position="53"/>
    </location>
</feature>
<dbReference type="Pfam" id="PF24681">
    <property type="entry name" value="Kelch_KLHDC2_KLHL20_DRC7"/>
    <property type="match status" value="1"/>
</dbReference>
<dbReference type="KEGG" id="asau:88175832"/>
<proteinExistence type="predicted"/>
<dbReference type="Proteomes" id="UP001338582">
    <property type="component" value="Chromosome 6"/>
</dbReference>
<feature type="region of interest" description="Disordered" evidence="2">
    <location>
        <begin position="813"/>
        <end position="836"/>
    </location>
</feature>
<evidence type="ECO:0000256" key="2">
    <source>
        <dbReference type="SAM" id="MobiDB-lite"/>
    </source>
</evidence>
<feature type="compositionally biased region" description="Basic and acidic residues" evidence="2">
    <location>
        <begin position="535"/>
        <end position="546"/>
    </location>
</feature>
<dbReference type="PANTHER" id="PTHR23244">
    <property type="entry name" value="KELCH REPEAT DOMAIN"/>
    <property type="match status" value="1"/>
</dbReference>
<keyword evidence="1" id="KW-0175">Coiled coil</keyword>
<name>A0AAX4HFL1_9ASCO</name>
<accession>A0AAX4HFL1</accession>
<dbReference type="InterPro" id="IPR015915">
    <property type="entry name" value="Kelch-typ_b-propeller"/>
</dbReference>
<feature type="compositionally biased region" description="Acidic residues" evidence="2">
    <location>
        <begin position="815"/>
        <end position="826"/>
    </location>
</feature>
<feature type="coiled-coil region" evidence="1">
    <location>
        <begin position="751"/>
        <end position="809"/>
    </location>
</feature>
<evidence type="ECO:0000313" key="4">
    <source>
        <dbReference type="Proteomes" id="UP001338582"/>
    </source>
</evidence>
<dbReference type="Gene3D" id="2.120.10.80">
    <property type="entry name" value="Kelch-type beta propeller"/>
    <property type="match status" value="2"/>
</dbReference>
<feature type="region of interest" description="Disordered" evidence="2">
    <location>
        <begin position="522"/>
        <end position="555"/>
    </location>
</feature>
<dbReference type="AlphaFoldDB" id="A0AAX4HFL1"/>
<protein>
    <submittedName>
        <fullName evidence="3">Uncharacterized protein</fullName>
    </submittedName>
</protein>
<feature type="compositionally biased region" description="Basic and acidic residues" evidence="2">
    <location>
        <begin position="487"/>
        <end position="497"/>
    </location>
</feature>
<feature type="coiled-coil region" evidence="1">
    <location>
        <begin position="991"/>
        <end position="1025"/>
    </location>
</feature>
<organism evidence="3 4">
    <name type="scientific">Australozyma saopauloensis</name>
    <dbReference type="NCBI Taxonomy" id="291208"/>
    <lineage>
        <taxon>Eukaryota</taxon>
        <taxon>Fungi</taxon>
        <taxon>Dikarya</taxon>
        <taxon>Ascomycota</taxon>
        <taxon>Saccharomycotina</taxon>
        <taxon>Pichiomycetes</taxon>
        <taxon>Metschnikowiaceae</taxon>
        <taxon>Australozyma</taxon>
    </lineage>
</organism>
<dbReference type="RefSeq" id="XP_062879763.1">
    <property type="nucleotide sequence ID" value="XM_063023693.1"/>
</dbReference>
<evidence type="ECO:0000256" key="1">
    <source>
        <dbReference type="SAM" id="Coils"/>
    </source>
</evidence>
<feature type="compositionally biased region" description="Low complexity" evidence="2">
    <location>
        <begin position="443"/>
        <end position="456"/>
    </location>
</feature>
<dbReference type="EMBL" id="CP138899">
    <property type="protein sequence ID" value="WPK27385.1"/>
    <property type="molecule type" value="Genomic_DNA"/>
</dbReference>
<evidence type="ECO:0000313" key="3">
    <source>
        <dbReference type="EMBL" id="WPK27385.1"/>
    </source>
</evidence>
<feature type="coiled-coil region" evidence="1">
    <location>
        <begin position="609"/>
        <end position="693"/>
    </location>
</feature>
<dbReference type="SUPFAM" id="SSF117281">
    <property type="entry name" value="Kelch motif"/>
    <property type="match status" value="1"/>
</dbReference>